<dbReference type="PANTHER" id="PTHR47506">
    <property type="entry name" value="TRANSCRIPTIONAL REGULATORY PROTEIN"/>
    <property type="match status" value="1"/>
</dbReference>
<name>A0AAW8B6W4_9GAMM</name>
<keyword evidence="1" id="KW-0805">Transcription regulation</keyword>
<evidence type="ECO:0000259" key="5">
    <source>
        <dbReference type="PROSITE" id="PS50977"/>
    </source>
</evidence>
<evidence type="ECO:0000256" key="2">
    <source>
        <dbReference type="ARBA" id="ARBA00023125"/>
    </source>
</evidence>
<dbReference type="Gene3D" id="1.10.357.10">
    <property type="entry name" value="Tetracycline Repressor, domain 2"/>
    <property type="match status" value="1"/>
</dbReference>
<dbReference type="EMBL" id="JAUUUU010000007">
    <property type="protein sequence ID" value="MDP1521485.1"/>
    <property type="molecule type" value="Genomic_DNA"/>
</dbReference>
<keyword evidence="3" id="KW-0804">Transcription</keyword>
<dbReference type="InterPro" id="IPR001647">
    <property type="entry name" value="HTH_TetR"/>
</dbReference>
<dbReference type="PANTHER" id="PTHR47506:SF6">
    <property type="entry name" value="HTH-TYPE TRANSCRIPTIONAL REPRESSOR NEMR"/>
    <property type="match status" value="1"/>
</dbReference>
<sequence length="204" mass="22969">MGSEKTQARFADTRQRIIDSARNIILGKGYAAVGLNEILNSAGVPKGSFYHYFKSKDDFGRVLLEEYFDDYHVMINDCLGNQHVEPLQRLMNLFDYWLATQTSDCLEEKCIVVKLCAEVSDLSEQMREVLEKGMKGVQARIGQCIAEAVDAGQLKLEVTPEELARELYAMWMGATLINKVNRTGDSLQLCMAATKRRLNPTGIH</sequence>
<evidence type="ECO:0000313" key="7">
    <source>
        <dbReference type="Proteomes" id="UP001178354"/>
    </source>
</evidence>
<dbReference type="PRINTS" id="PR00455">
    <property type="entry name" value="HTHTETR"/>
</dbReference>
<dbReference type="InterPro" id="IPR036271">
    <property type="entry name" value="Tet_transcr_reg_TetR-rel_C_sf"/>
</dbReference>
<dbReference type="AlphaFoldDB" id="A0AAW8B6W4"/>
<dbReference type="SUPFAM" id="SSF48498">
    <property type="entry name" value="Tetracyclin repressor-like, C-terminal domain"/>
    <property type="match status" value="1"/>
</dbReference>
<keyword evidence="7" id="KW-1185">Reference proteome</keyword>
<dbReference type="Pfam" id="PF00440">
    <property type="entry name" value="TetR_N"/>
    <property type="match status" value="1"/>
</dbReference>
<accession>A0AAW8B6W4</accession>
<dbReference type="InterPro" id="IPR009057">
    <property type="entry name" value="Homeodomain-like_sf"/>
</dbReference>
<protein>
    <submittedName>
        <fullName evidence="6">TetR/AcrR family transcriptional regulator</fullName>
    </submittedName>
</protein>
<dbReference type="PROSITE" id="PS50977">
    <property type="entry name" value="HTH_TETR_2"/>
    <property type="match status" value="1"/>
</dbReference>
<comment type="caution">
    <text evidence="6">The sequence shown here is derived from an EMBL/GenBank/DDBJ whole genome shotgun (WGS) entry which is preliminary data.</text>
</comment>
<feature type="domain" description="HTH tetR-type" evidence="5">
    <location>
        <begin position="11"/>
        <end position="71"/>
    </location>
</feature>
<organism evidence="6 7">
    <name type="scientific">Porticoccus litoralis</name>
    <dbReference type="NCBI Taxonomy" id="434086"/>
    <lineage>
        <taxon>Bacteria</taxon>
        <taxon>Pseudomonadati</taxon>
        <taxon>Pseudomonadota</taxon>
        <taxon>Gammaproteobacteria</taxon>
        <taxon>Cellvibrionales</taxon>
        <taxon>Porticoccaceae</taxon>
        <taxon>Porticoccus</taxon>
    </lineage>
</organism>
<evidence type="ECO:0000256" key="1">
    <source>
        <dbReference type="ARBA" id="ARBA00023015"/>
    </source>
</evidence>
<keyword evidence="2 4" id="KW-0238">DNA-binding</keyword>
<proteinExistence type="predicted"/>
<feature type="DNA-binding region" description="H-T-H motif" evidence="4">
    <location>
        <begin position="34"/>
        <end position="53"/>
    </location>
</feature>
<dbReference type="GO" id="GO:0003677">
    <property type="term" value="F:DNA binding"/>
    <property type="evidence" value="ECO:0007669"/>
    <property type="project" value="UniProtKB-UniRule"/>
</dbReference>
<evidence type="ECO:0000313" key="6">
    <source>
        <dbReference type="EMBL" id="MDP1521485.1"/>
    </source>
</evidence>
<dbReference type="Pfam" id="PF16925">
    <property type="entry name" value="TetR_C_13"/>
    <property type="match status" value="1"/>
</dbReference>
<reference evidence="6" key="2">
    <citation type="submission" date="2023-08" db="EMBL/GenBank/DDBJ databases">
        <authorList>
            <person name="Luo J."/>
        </authorList>
    </citation>
    <scope>NUCLEOTIDE SEQUENCE</scope>
    <source>
        <strain evidence="6">DSM 25064</strain>
    </source>
</reference>
<dbReference type="InterPro" id="IPR011075">
    <property type="entry name" value="TetR_C"/>
</dbReference>
<evidence type="ECO:0000256" key="3">
    <source>
        <dbReference type="ARBA" id="ARBA00023163"/>
    </source>
</evidence>
<gene>
    <name evidence="6" type="ORF">Q8A57_10940</name>
</gene>
<dbReference type="Proteomes" id="UP001178354">
    <property type="component" value="Unassembled WGS sequence"/>
</dbReference>
<dbReference type="SUPFAM" id="SSF46689">
    <property type="entry name" value="Homeodomain-like"/>
    <property type="match status" value="1"/>
</dbReference>
<reference evidence="6" key="1">
    <citation type="journal article" date="2010" name="Int. J. Syst. Evol. Microbiol.">
        <title>Porticoccus litoralis gen. nov., sp. nov., a gammaproteobacterium isolated from the Yellow Sea.</title>
        <authorList>
            <person name="Oh H.M."/>
            <person name="Kim H."/>
            <person name="Kim K.M."/>
            <person name="Min G.S."/>
            <person name="Cho J.C."/>
        </authorList>
    </citation>
    <scope>NUCLEOTIDE SEQUENCE</scope>
    <source>
        <strain evidence="6">DSM 25064</strain>
    </source>
</reference>
<dbReference type="RefSeq" id="WP_305171147.1">
    <property type="nucleotide sequence ID" value="NZ_JAUUUU010000007.1"/>
</dbReference>
<evidence type="ECO:0000256" key="4">
    <source>
        <dbReference type="PROSITE-ProRule" id="PRU00335"/>
    </source>
</evidence>